<organism evidence="1">
    <name type="scientific">Eutreptiella gymnastica</name>
    <dbReference type="NCBI Taxonomy" id="73025"/>
    <lineage>
        <taxon>Eukaryota</taxon>
        <taxon>Discoba</taxon>
        <taxon>Euglenozoa</taxon>
        <taxon>Euglenida</taxon>
        <taxon>Spirocuta</taxon>
        <taxon>Euglenophyceae</taxon>
        <taxon>Eutreptiales</taxon>
        <taxon>Eutreptiaceae</taxon>
        <taxon>Eutreptiella</taxon>
    </lineage>
</organism>
<evidence type="ECO:0000313" key="1">
    <source>
        <dbReference type="EMBL" id="CAE0809975.1"/>
    </source>
</evidence>
<dbReference type="EMBL" id="HBJA01059649">
    <property type="protein sequence ID" value="CAE0809975.1"/>
    <property type="molecule type" value="Transcribed_RNA"/>
</dbReference>
<proteinExistence type="predicted"/>
<reference evidence="1" key="1">
    <citation type="submission" date="2021-01" db="EMBL/GenBank/DDBJ databases">
        <authorList>
            <person name="Corre E."/>
            <person name="Pelletier E."/>
            <person name="Niang G."/>
            <person name="Scheremetjew M."/>
            <person name="Finn R."/>
            <person name="Kale V."/>
            <person name="Holt S."/>
            <person name="Cochrane G."/>
            <person name="Meng A."/>
            <person name="Brown T."/>
            <person name="Cohen L."/>
        </authorList>
    </citation>
    <scope>NUCLEOTIDE SEQUENCE</scope>
    <source>
        <strain evidence="1">CCMP1594</strain>
    </source>
</reference>
<gene>
    <name evidence="1" type="ORF">EGYM00163_LOCUS21109</name>
</gene>
<accession>A0A7S4CY37</accession>
<sequence length="118" mass="12506">MGGVPVPESRMGCPIDHSTLQPMNWDGSDSLVAASEWKGGSSSGVVDWGAELPIRWFLHIVDCGVGTSPTAVQFRTVTAEYTVANLSVSGQVAESHGDGGRHVAFEAEVSSRRTYLTV</sequence>
<dbReference type="AlphaFoldDB" id="A0A7S4CY37"/>
<protein>
    <submittedName>
        <fullName evidence="1">Uncharacterized protein</fullName>
    </submittedName>
</protein>
<name>A0A7S4CY37_9EUGL</name>